<evidence type="ECO:0000256" key="3">
    <source>
        <dbReference type="ARBA" id="ARBA00007574"/>
    </source>
</evidence>
<evidence type="ECO:0000256" key="14">
    <source>
        <dbReference type="SAM" id="Phobius"/>
    </source>
</evidence>
<name>A0ABP1QN59_9HEXA</name>
<evidence type="ECO:0000256" key="4">
    <source>
        <dbReference type="ARBA" id="ARBA00022475"/>
    </source>
</evidence>
<evidence type="ECO:0000256" key="8">
    <source>
        <dbReference type="ARBA" id="ARBA00022989"/>
    </source>
</evidence>
<comment type="subcellular location">
    <subcellularLocation>
        <location evidence="2">Cell membrane</location>
        <location evidence="2">Sarcolemma</location>
        <topology evidence="2">Single-pass type II membrane protein</topology>
    </subcellularLocation>
    <subcellularLocation>
        <location evidence="1">Cytoplasm</location>
        <location evidence="1">Cytoskeleton</location>
    </subcellularLocation>
</comment>
<keyword evidence="12" id="KW-0206">Cytoskeleton</keyword>
<keyword evidence="9 14" id="KW-0472">Membrane</keyword>
<evidence type="ECO:0000313" key="16">
    <source>
        <dbReference type="Proteomes" id="UP001642540"/>
    </source>
</evidence>
<evidence type="ECO:0000313" key="15">
    <source>
        <dbReference type="EMBL" id="CAL8104730.1"/>
    </source>
</evidence>
<dbReference type="EMBL" id="CAXLJM020000036">
    <property type="protein sequence ID" value="CAL8104730.1"/>
    <property type="molecule type" value="Genomic_DNA"/>
</dbReference>
<evidence type="ECO:0000256" key="7">
    <source>
        <dbReference type="ARBA" id="ARBA00022968"/>
    </source>
</evidence>
<sequence>MRDQSVIQQRRHPHLQQNPQQQQHPQQQHPGEMENEWLSSDETRKNFIAKYHEGCQVGLYGWRRRCLFLVLSILLLLVIVNLALTLWILKVMEFSADGLGPLKVIPGGIQLRGEAMVLDNLVASKIGSRKGQPIHIESSRNISLLSRGADGRVHNKLFIGDDKLEIMASGMKITDTRGRLLFSADRKEVLVGAELLRVTGEGGAVFHGSVQTPLVRPEAGNELRLESPTRSLNVFALHGVAIESRAGDLSATCLTELKLQSKAGSVKLDAPNIYLPRLQTASITGAKLPTAGSSVYPTSTISRSARPEVYQVCVCGKGRVFLAPPEGPCVADNDVCR</sequence>
<evidence type="ECO:0000256" key="1">
    <source>
        <dbReference type="ARBA" id="ARBA00004245"/>
    </source>
</evidence>
<keyword evidence="5" id="KW-0963">Cytoplasm</keyword>
<dbReference type="Pfam" id="PF04790">
    <property type="entry name" value="Sarcoglycan_1"/>
    <property type="match status" value="1"/>
</dbReference>
<keyword evidence="10" id="KW-1015">Disulfide bond</keyword>
<comment type="caution">
    <text evidence="15">The sequence shown here is derived from an EMBL/GenBank/DDBJ whole genome shotgun (WGS) entry which is preliminary data.</text>
</comment>
<reference evidence="15 16" key="1">
    <citation type="submission" date="2024-08" db="EMBL/GenBank/DDBJ databases">
        <authorList>
            <person name="Cucini C."/>
            <person name="Frati F."/>
        </authorList>
    </citation>
    <scope>NUCLEOTIDE SEQUENCE [LARGE SCALE GENOMIC DNA]</scope>
</reference>
<evidence type="ECO:0000256" key="11">
    <source>
        <dbReference type="ARBA" id="ARBA00023180"/>
    </source>
</evidence>
<keyword evidence="8 14" id="KW-1133">Transmembrane helix</keyword>
<keyword evidence="16" id="KW-1185">Reference proteome</keyword>
<comment type="similarity">
    <text evidence="3">Belongs to the sarcoglycan beta/delta/gamma/zeta family.</text>
</comment>
<evidence type="ECO:0000256" key="2">
    <source>
        <dbReference type="ARBA" id="ARBA00004274"/>
    </source>
</evidence>
<dbReference type="PANTHER" id="PTHR12939:SF10">
    <property type="entry name" value="EG:4F1.1 PROTEIN"/>
    <property type="match status" value="1"/>
</dbReference>
<evidence type="ECO:0000256" key="12">
    <source>
        <dbReference type="ARBA" id="ARBA00023212"/>
    </source>
</evidence>
<keyword evidence="11" id="KW-0325">Glycoprotein</keyword>
<evidence type="ECO:0000256" key="5">
    <source>
        <dbReference type="ARBA" id="ARBA00022490"/>
    </source>
</evidence>
<gene>
    <name evidence="15" type="ORF">ODALV1_LOCUS11841</name>
</gene>
<feature type="compositionally biased region" description="Low complexity" evidence="13">
    <location>
        <begin position="15"/>
        <end position="30"/>
    </location>
</feature>
<dbReference type="Proteomes" id="UP001642540">
    <property type="component" value="Unassembled WGS sequence"/>
</dbReference>
<dbReference type="InterPro" id="IPR006875">
    <property type="entry name" value="Sarcoglycan"/>
</dbReference>
<accession>A0ABP1QN59</accession>
<feature type="region of interest" description="Disordered" evidence="13">
    <location>
        <begin position="1"/>
        <end position="36"/>
    </location>
</feature>
<evidence type="ECO:0008006" key="17">
    <source>
        <dbReference type="Google" id="ProtNLM"/>
    </source>
</evidence>
<evidence type="ECO:0000256" key="10">
    <source>
        <dbReference type="ARBA" id="ARBA00023157"/>
    </source>
</evidence>
<protein>
    <recommendedName>
        <fullName evidence="17">Delta-sarcoglycan</fullName>
    </recommendedName>
</protein>
<evidence type="ECO:0000256" key="9">
    <source>
        <dbReference type="ARBA" id="ARBA00023136"/>
    </source>
</evidence>
<keyword evidence="7" id="KW-0735">Signal-anchor</keyword>
<evidence type="ECO:0000256" key="6">
    <source>
        <dbReference type="ARBA" id="ARBA00022692"/>
    </source>
</evidence>
<keyword evidence="6 14" id="KW-0812">Transmembrane</keyword>
<evidence type="ECO:0000256" key="13">
    <source>
        <dbReference type="SAM" id="MobiDB-lite"/>
    </source>
</evidence>
<feature type="transmembrane region" description="Helical" evidence="14">
    <location>
        <begin position="66"/>
        <end position="89"/>
    </location>
</feature>
<dbReference type="PANTHER" id="PTHR12939">
    <property type="entry name" value="SARCOGLYCAN"/>
    <property type="match status" value="1"/>
</dbReference>
<dbReference type="InterPro" id="IPR039972">
    <property type="entry name" value="Sarcoglycan_gamma/delta/zeta"/>
</dbReference>
<keyword evidence="4" id="KW-1003">Cell membrane</keyword>
<proteinExistence type="inferred from homology"/>
<organism evidence="15 16">
    <name type="scientific">Orchesella dallaii</name>
    <dbReference type="NCBI Taxonomy" id="48710"/>
    <lineage>
        <taxon>Eukaryota</taxon>
        <taxon>Metazoa</taxon>
        <taxon>Ecdysozoa</taxon>
        <taxon>Arthropoda</taxon>
        <taxon>Hexapoda</taxon>
        <taxon>Collembola</taxon>
        <taxon>Entomobryomorpha</taxon>
        <taxon>Entomobryoidea</taxon>
        <taxon>Orchesellidae</taxon>
        <taxon>Orchesellinae</taxon>
        <taxon>Orchesella</taxon>
    </lineage>
</organism>